<evidence type="ECO:0000256" key="3">
    <source>
        <dbReference type="ARBA" id="ARBA00022692"/>
    </source>
</evidence>
<comment type="caution">
    <text evidence="9">The sequence shown here is derived from an EMBL/GenBank/DDBJ whole genome shotgun (WGS) entry which is preliminary data.</text>
</comment>
<gene>
    <name evidence="9" type="ORF">HBE96_08195</name>
</gene>
<keyword evidence="3 7" id="KW-0812">Transmembrane</keyword>
<evidence type="ECO:0000256" key="2">
    <source>
        <dbReference type="ARBA" id="ARBA00022475"/>
    </source>
</evidence>
<proteinExistence type="predicted"/>
<evidence type="ECO:0000313" key="10">
    <source>
        <dbReference type="Proteomes" id="UP000537131"/>
    </source>
</evidence>
<dbReference type="AlphaFoldDB" id="A0A7Y0EFR3"/>
<feature type="compositionally biased region" description="Basic and acidic residues" evidence="6">
    <location>
        <begin position="280"/>
        <end position="299"/>
    </location>
</feature>
<reference evidence="9 10" key="1">
    <citation type="submission" date="2020-04" db="EMBL/GenBank/DDBJ databases">
        <authorList>
            <person name="Doyle D.A."/>
        </authorList>
    </citation>
    <scope>NUCLEOTIDE SEQUENCE [LARGE SCALE GENOMIC DNA]</scope>
    <source>
        <strain evidence="9 10">P21</strain>
    </source>
</reference>
<feature type="domain" description="RsgI N-terminal anti-sigma" evidence="8">
    <location>
        <begin position="4"/>
        <end position="54"/>
    </location>
</feature>
<dbReference type="InterPro" id="IPR055431">
    <property type="entry name" value="RsgI_M"/>
</dbReference>
<feature type="transmembrane region" description="Helical" evidence="7">
    <location>
        <begin position="60"/>
        <end position="80"/>
    </location>
</feature>
<keyword evidence="4 7" id="KW-1133">Transmembrane helix</keyword>
<comment type="subcellular location">
    <subcellularLocation>
        <location evidence="1">Cell membrane</location>
        <topology evidence="1">Single-pass membrane protein</topology>
    </subcellularLocation>
</comment>
<dbReference type="RefSeq" id="WP_169297274.1">
    <property type="nucleotide sequence ID" value="NZ_JABBNI010000014.1"/>
</dbReference>
<dbReference type="Pfam" id="PF23750">
    <property type="entry name" value="RsgI_M"/>
    <property type="match status" value="1"/>
</dbReference>
<dbReference type="GO" id="GO:0005886">
    <property type="term" value="C:plasma membrane"/>
    <property type="evidence" value="ECO:0007669"/>
    <property type="project" value="UniProtKB-SubCell"/>
</dbReference>
<keyword evidence="5 7" id="KW-0472">Membrane</keyword>
<dbReference type="Proteomes" id="UP000537131">
    <property type="component" value="Unassembled WGS sequence"/>
</dbReference>
<organism evidence="9 10">
    <name type="scientific">Clostridium muellerianum</name>
    <dbReference type="NCBI Taxonomy" id="2716538"/>
    <lineage>
        <taxon>Bacteria</taxon>
        <taxon>Bacillati</taxon>
        <taxon>Bacillota</taxon>
        <taxon>Clostridia</taxon>
        <taxon>Eubacteriales</taxon>
        <taxon>Clostridiaceae</taxon>
        <taxon>Clostridium</taxon>
    </lineage>
</organism>
<feature type="compositionally biased region" description="Basic and acidic residues" evidence="6">
    <location>
        <begin position="264"/>
        <end position="273"/>
    </location>
</feature>
<evidence type="ECO:0000256" key="1">
    <source>
        <dbReference type="ARBA" id="ARBA00004162"/>
    </source>
</evidence>
<dbReference type="InterPro" id="IPR024449">
    <property type="entry name" value="Anti-sigma_RsgI_N"/>
</dbReference>
<evidence type="ECO:0000256" key="7">
    <source>
        <dbReference type="SAM" id="Phobius"/>
    </source>
</evidence>
<dbReference type="EMBL" id="JABBNI010000014">
    <property type="protein sequence ID" value="NMM62674.1"/>
    <property type="molecule type" value="Genomic_DNA"/>
</dbReference>
<keyword evidence="10" id="KW-1185">Reference proteome</keyword>
<evidence type="ECO:0000256" key="6">
    <source>
        <dbReference type="SAM" id="MobiDB-lite"/>
    </source>
</evidence>
<feature type="compositionally biased region" description="Basic and acidic residues" evidence="6">
    <location>
        <begin position="243"/>
        <end position="256"/>
    </location>
</feature>
<name>A0A7Y0EFR3_9CLOT</name>
<dbReference type="Pfam" id="PF12791">
    <property type="entry name" value="RsgI_N"/>
    <property type="match status" value="1"/>
</dbReference>
<sequence>MKSRKGIVISIENRNVSIITQDGEFTSVCIDKKKTTPSVGEEYEGILAKNSIFNNDFSKYIAACLIFLIILSGGSAYAYYMPVSTVVLNTDNPNVELKLNRWGKVIDAKALNKDGDKILKEINIKNNSVNKALIAILEKGKKDKFLNEDYMKGIKTITLDIKGKKDVNLSEFKKEIDKGKLNLVIDRNGTTIFNKTNSDKNYNDADKKTKEPIKSNEKSSVNNGLIDNKNDVNNNEETIQRNSVDEKSTEENDKSKKLNGNSNIKEDEKKPADAENANSNKEDKIKKNESKKDKNLEKE</sequence>
<protein>
    <recommendedName>
        <fullName evidence="8">RsgI N-terminal anti-sigma domain-containing protein</fullName>
    </recommendedName>
</protein>
<feature type="compositionally biased region" description="Basic and acidic residues" evidence="6">
    <location>
        <begin position="197"/>
        <end position="217"/>
    </location>
</feature>
<evidence type="ECO:0000256" key="4">
    <source>
        <dbReference type="ARBA" id="ARBA00022989"/>
    </source>
</evidence>
<evidence type="ECO:0000256" key="5">
    <source>
        <dbReference type="ARBA" id="ARBA00023136"/>
    </source>
</evidence>
<keyword evidence="2" id="KW-1003">Cell membrane</keyword>
<evidence type="ECO:0000313" key="9">
    <source>
        <dbReference type="EMBL" id="NMM62674.1"/>
    </source>
</evidence>
<feature type="region of interest" description="Disordered" evidence="6">
    <location>
        <begin position="192"/>
        <end position="299"/>
    </location>
</feature>
<feature type="compositionally biased region" description="Polar residues" evidence="6">
    <location>
        <begin position="218"/>
        <end position="242"/>
    </location>
</feature>
<accession>A0A7Y0EFR3</accession>
<evidence type="ECO:0000259" key="8">
    <source>
        <dbReference type="PROSITE" id="PS51849"/>
    </source>
</evidence>
<reference evidence="9 10" key="2">
    <citation type="submission" date="2020-06" db="EMBL/GenBank/DDBJ databases">
        <title>Complete Genome Sequence of Clostridium muelleri sp. nov. P21T, an Acid-Alcohol Producing Acetogen Isolated from Old Hay.</title>
        <authorList>
            <person name="Duncan K.E."/>
            <person name="Tanner R.S."/>
        </authorList>
    </citation>
    <scope>NUCLEOTIDE SEQUENCE [LARGE SCALE GENOMIC DNA]</scope>
    <source>
        <strain evidence="9 10">P21</strain>
    </source>
</reference>
<dbReference type="PROSITE" id="PS51849">
    <property type="entry name" value="RSGI_N"/>
    <property type="match status" value="1"/>
</dbReference>